<name>A0ABW5GBT8_9PSEU</name>
<evidence type="ECO:0000313" key="2">
    <source>
        <dbReference type="Proteomes" id="UP001597419"/>
    </source>
</evidence>
<proteinExistence type="predicted"/>
<gene>
    <name evidence="1" type="ORF">ACFSYJ_04405</name>
</gene>
<dbReference type="EMBL" id="JBHUKU010000002">
    <property type="protein sequence ID" value="MFD2457824.1"/>
    <property type="molecule type" value="Genomic_DNA"/>
</dbReference>
<protein>
    <submittedName>
        <fullName evidence="1">Uncharacterized protein</fullName>
    </submittedName>
</protein>
<dbReference type="Proteomes" id="UP001597419">
    <property type="component" value="Unassembled WGS sequence"/>
</dbReference>
<evidence type="ECO:0000313" key="1">
    <source>
        <dbReference type="EMBL" id="MFD2457824.1"/>
    </source>
</evidence>
<comment type="caution">
    <text evidence="1">The sequence shown here is derived from an EMBL/GenBank/DDBJ whole genome shotgun (WGS) entry which is preliminary data.</text>
</comment>
<keyword evidence="2" id="KW-1185">Reference proteome</keyword>
<reference evidence="2" key="1">
    <citation type="journal article" date="2019" name="Int. J. Syst. Evol. Microbiol.">
        <title>The Global Catalogue of Microorganisms (GCM) 10K type strain sequencing project: providing services to taxonomists for standard genome sequencing and annotation.</title>
        <authorList>
            <consortium name="The Broad Institute Genomics Platform"/>
            <consortium name="The Broad Institute Genome Sequencing Center for Infectious Disease"/>
            <person name="Wu L."/>
            <person name="Ma J."/>
        </authorList>
    </citation>
    <scope>NUCLEOTIDE SEQUENCE [LARGE SCALE GENOMIC DNA]</scope>
    <source>
        <strain evidence="2">CGMCC 4.7643</strain>
    </source>
</reference>
<accession>A0ABW5GBT8</accession>
<dbReference type="RefSeq" id="WP_345389518.1">
    <property type="nucleotide sequence ID" value="NZ_BAABHG010000003.1"/>
</dbReference>
<organism evidence="1 2">
    <name type="scientific">Amycolatopsis samaneae</name>
    <dbReference type="NCBI Taxonomy" id="664691"/>
    <lineage>
        <taxon>Bacteria</taxon>
        <taxon>Bacillati</taxon>
        <taxon>Actinomycetota</taxon>
        <taxon>Actinomycetes</taxon>
        <taxon>Pseudonocardiales</taxon>
        <taxon>Pseudonocardiaceae</taxon>
        <taxon>Amycolatopsis</taxon>
    </lineage>
</organism>
<sequence>MKIMRSFSMLIRLPFWLVIAVLVGGTALGGQAGRVLGNRASAVVGATGKEVL</sequence>